<name>A0ABM9UBS1_9HYPH</name>
<feature type="domain" description="Bacteriophage tail tape measure N-terminal" evidence="2">
    <location>
        <begin position="165"/>
        <end position="374"/>
    </location>
</feature>
<sequence length="1060" mass="112676">MSTTQVSIRLGVEGKAEVKRAFDEVGKAGQDAFRGVATSMDAAGAAADRETQRLQRLAQAARQAAAADQAQRSFNHVLGIGIGPSKSARDSAAVFEEAARTAEDLAARTAALRAQIDPLGAAQTKLNAEIAEANALFKAGAITAEEQAAAHALAQSRFNATARALGAVGATGKLTSSQLVNLSYQLNDVVVSLASGQRPLMVLMQQGSQIAQIFGPGTGVTGILRGVWQGLTSLISPTTAVVGGIAAIGAAVGYSYYRYIESQKELEVALAGTGRAAGATVGQIEHIAERSASAGNVSVAAAREMAAAFLATGKIAVANFEGLIKVVKNYAATTGTDAKAATKELASAFADPIRGADALNDKLNFLDDRTRAYVRTLADHNDRTGAQRLLLDALKGSLVNAADATTALGRAWDFVGRMASNAYDAIGRAISRAIDGAPIEERLKELQQERARLQALIENPPTRFAAQARNVNTRLLADVDAEIAKIEAKLNAIEARARDARANELSIRAGTVARELTPGFEELQALRARQAQLRSALDDPLVRQKVADLRQVEAAYDAITRALRTWLDPAEKARRLDELELKALEAKTPAQKAAIAEERRRLELAGQAIPVAIAEADIERAATRARAEATQALIDQSRVVEVNTRATLGLAEAWLKGAAAAQQAEVRRKALTEAVQNGVDVEARARELLREQIAETAAQSAKSVSDLTAEADAQRRLNDAVLAGRHTSEQAQRQMQVEQALRPLIIAQSLAEGEAKTTLSRIIDHLRGAYAGLHGEQTRAAALQTLEGQRNQVELLQKQIELAGTSESQRAIIIAQLQAEQQLRQKGIDLASAEGQAILANAATIERLNQELARSQGAMQVLQGITDTTFNHFANLIAEGKLDWKSWADAGRAAIADIEKEILKLAVLNPFKNMLFGTNLPTLGNVGGLLGNLFGGFFGGGAGLSPATAAARLFGSPIYHAGAIAGDPAPTRFVPRDLFRTAPRFHEGAFLKPDEVPAILQRGERVLSREETRRYAEHASNTQPIVNVVIQTPNPAAFQASRTQIAADLARAVRMGTRGL</sequence>
<organism evidence="3 4">
    <name type="scientific">Chelatococcus sambhunathii</name>
    <dbReference type="NCBI Taxonomy" id="363953"/>
    <lineage>
        <taxon>Bacteria</taxon>
        <taxon>Pseudomonadati</taxon>
        <taxon>Pseudomonadota</taxon>
        <taxon>Alphaproteobacteria</taxon>
        <taxon>Hyphomicrobiales</taxon>
        <taxon>Chelatococcaceae</taxon>
        <taxon>Chelatococcus</taxon>
    </lineage>
</organism>
<evidence type="ECO:0000313" key="3">
    <source>
        <dbReference type="EMBL" id="CUA90602.1"/>
    </source>
</evidence>
<keyword evidence="1" id="KW-0175">Coiled coil</keyword>
<dbReference type="Pfam" id="PF06791">
    <property type="entry name" value="TMP_2"/>
    <property type="match status" value="1"/>
</dbReference>
<accession>A0ABM9UBS1</accession>
<dbReference type="RefSeq" id="WP_055460817.1">
    <property type="nucleotide sequence ID" value="NZ_CYHC01000014.1"/>
</dbReference>
<feature type="coiled-coil region" evidence="1">
    <location>
        <begin position="439"/>
        <end position="503"/>
    </location>
</feature>
<evidence type="ECO:0000259" key="2">
    <source>
        <dbReference type="Pfam" id="PF06791"/>
    </source>
</evidence>
<dbReference type="InterPro" id="IPR009628">
    <property type="entry name" value="Phage_tape_measure_N"/>
</dbReference>
<evidence type="ECO:0000256" key="1">
    <source>
        <dbReference type="SAM" id="Coils"/>
    </source>
</evidence>
<reference evidence="3 4" key="1">
    <citation type="submission" date="2015-08" db="EMBL/GenBank/DDBJ databases">
        <authorList>
            <person name="Varghese N."/>
        </authorList>
    </citation>
    <scope>NUCLEOTIDE SEQUENCE [LARGE SCALE GENOMIC DNA]</scope>
    <source>
        <strain evidence="3 4">DSM 18167</strain>
    </source>
</reference>
<evidence type="ECO:0000313" key="4">
    <source>
        <dbReference type="Proteomes" id="UP000182178"/>
    </source>
</evidence>
<dbReference type="EMBL" id="CYHC01000014">
    <property type="protein sequence ID" value="CUA90602.1"/>
    <property type="molecule type" value="Genomic_DNA"/>
</dbReference>
<dbReference type="Proteomes" id="UP000182178">
    <property type="component" value="Unassembled WGS sequence"/>
</dbReference>
<protein>
    <submittedName>
        <fullName evidence="3">Prophage tail length tape measure protein</fullName>
    </submittedName>
</protein>
<comment type="caution">
    <text evidence="3">The sequence shown here is derived from an EMBL/GenBank/DDBJ whole genome shotgun (WGS) entry which is preliminary data.</text>
</comment>
<proteinExistence type="predicted"/>
<keyword evidence="4" id="KW-1185">Reference proteome</keyword>
<gene>
    <name evidence="3" type="ORF">Ga0061061_11421</name>
</gene>